<comment type="caution">
    <text evidence="2">The sequence shown here is derived from an EMBL/GenBank/DDBJ whole genome shotgun (WGS) entry which is preliminary data.</text>
</comment>
<accession>A0A8X6IR99</accession>
<dbReference type="AlphaFoldDB" id="A0A8X6IR99"/>
<dbReference type="Proteomes" id="UP000886998">
    <property type="component" value="Unassembled WGS sequence"/>
</dbReference>
<evidence type="ECO:0000256" key="1">
    <source>
        <dbReference type="SAM" id="MobiDB-lite"/>
    </source>
</evidence>
<name>A0A8X6IR99_9ARAC</name>
<reference evidence="2" key="1">
    <citation type="submission" date="2020-08" db="EMBL/GenBank/DDBJ databases">
        <title>Multicomponent nature underlies the extraordinary mechanical properties of spider dragline silk.</title>
        <authorList>
            <person name="Kono N."/>
            <person name="Nakamura H."/>
            <person name="Mori M."/>
            <person name="Yoshida Y."/>
            <person name="Ohtoshi R."/>
            <person name="Malay A.D."/>
            <person name="Moran D.A.P."/>
            <person name="Tomita M."/>
            <person name="Numata K."/>
            <person name="Arakawa K."/>
        </authorList>
    </citation>
    <scope>NUCLEOTIDE SEQUENCE</scope>
</reference>
<dbReference type="EMBL" id="BMAV01027187">
    <property type="protein sequence ID" value="GFS57045.1"/>
    <property type="molecule type" value="Genomic_DNA"/>
</dbReference>
<protein>
    <submittedName>
        <fullName evidence="2">Uncharacterized protein</fullName>
    </submittedName>
</protein>
<evidence type="ECO:0000313" key="2">
    <source>
        <dbReference type="EMBL" id="GFS57045.1"/>
    </source>
</evidence>
<proteinExistence type="predicted"/>
<evidence type="ECO:0000313" key="3">
    <source>
        <dbReference type="Proteomes" id="UP000886998"/>
    </source>
</evidence>
<gene>
    <name evidence="2" type="ORF">TNIN_497571</name>
</gene>
<sequence>MNCFRTIGSEIVRTHEWRTFPKESIPFDENGSSPTRIRRKGGIIDEGGISPPPLTSPGMDYRLRTNRLVPFYPLRVGRGGG</sequence>
<keyword evidence="3" id="KW-1185">Reference proteome</keyword>
<feature type="region of interest" description="Disordered" evidence="1">
    <location>
        <begin position="24"/>
        <end position="60"/>
    </location>
</feature>
<organism evidence="2 3">
    <name type="scientific">Trichonephila inaurata madagascariensis</name>
    <dbReference type="NCBI Taxonomy" id="2747483"/>
    <lineage>
        <taxon>Eukaryota</taxon>
        <taxon>Metazoa</taxon>
        <taxon>Ecdysozoa</taxon>
        <taxon>Arthropoda</taxon>
        <taxon>Chelicerata</taxon>
        <taxon>Arachnida</taxon>
        <taxon>Araneae</taxon>
        <taxon>Araneomorphae</taxon>
        <taxon>Entelegynae</taxon>
        <taxon>Araneoidea</taxon>
        <taxon>Nephilidae</taxon>
        <taxon>Trichonephila</taxon>
        <taxon>Trichonephila inaurata</taxon>
    </lineage>
</organism>